<dbReference type="Pfam" id="PF00172">
    <property type="entry name" value="Zn_clus"/>
    <property type="match status" value="1"/>
</dbReference>
<dbReference type="GO" id="GO:0008270">
    <property type="term" value="F:zinc ion binding"/>
    <property type="evidence" value="ECO:0007669"/>
    <property type="project" value="InterPro"/>
</dbReference>
<feature type="compositionally biased region" description="Polar residues" evidence="5">
    <location>
        <begin position="130"/>
        <end position="156"/>
    </location>
</feature>
<dbReference type="PANTHER" id="PTHR47424:SF6">
    <property type="entry name" value="PROLINE UTILIZATION TRANS-ACTIVATOR"/>
    <property type="match status" value="1"/>
</dbReference>
<dbReference type="PANTHER" id="PTHR47424">
    <property type="entry name" value="REGULATORY PROTEIN GAL4"/>
    <property type="match status" value="1"/>
</dbReference>
<evidence type="ECO:0000256" key="3">
    <source>
        <dbReference type="ARBA" id="ARBA00023163"/>
    </source>
</evidence>
<evidence type="ECO:0000256" key="5">
    <source>
        <dbReference type="SAM" id="MobiDB-lite"/>
    </source>
</evidence>
<feature type="region of interest" description="Disordered" evidence="5">
    <location>
        <begin position="77"/>
        <end position="188"/>
    </location>
</feature>
<dbReference type="CDD" id="cd12148">
    <property type="entry name" value="fungal_TF_MHR"/>
    <property type="match status" value="1"/>
</dbReference>
<keyword evidence="1" id="KW-0479">Metal-binding</keyword>
<evidence type="ECO:0000256" key="1">
    <source>
        <dbReference type="ARBA" id="ARBA00022723"/>
    </source>
</evidence>
<dbReference type="EMBL" id="JAADYS010000284">
    <property type="protein sequence ID" value="KAF4470862.1"/>
    <property type="molecule type" value="Genomic_DNA"/>
</dbReference>
<dbReference type="Proteomes" id="UP000554235">
    <property type="component" value="Unassembled WGS sequence"/>
</dbReference>
<dbReference type="Gene3D" id="4.10.240.10">
    <property type="entry name" value="Zn(2)-C6 fungal-type DNA-binding domain"/>
    <property type="match status" value="1"/>
</dbReference>
<protein>
    <submittedName>
        <fullName evidence="7">Fungal specific transcription factor domain-containing</fullName>
    </submittedName>
</protein>
<organism evidence="7 8">
    <name type="scientific">Fusarium albosuccineum</name>
    <dbReference type="NCBI Taxonomy" id="1237068"/>
    <lineage>
        <taxon>Eukaryota</taxon>
        <taxon>Fungi</taxon>
        <taxon>Dikarya</taxon>
        <taxon>Ascomycota</taxon>
        <taxon>Pezizomycotina</taxon>
        <taxon>Sordariomycetes</taxon>
        <taxon>Hypocreomycetidae</taxon>
        <taxon>Hypocreales</taxon>
        <taxon>Nectriaceae</taxon>
        <taxon>Fusarium</taxon>
        <taxon>Fusarium decemcellulare species complex</taxon>
    </lineage>
</organism>
<sequence>MSEDQQSLVARPYLSRRARACKQCRSAKVRCSGGRPCERCTRRRDPCAFISDENYVSAPEQYLRDLQRQLSELQATIRPQIRRRRDASPEGPRLQSPGVAESASDPSPHPHPAPSVGAPTTRPTERQAFPPSSSISADLGTPSSWPYHTDVTAPNISNSRLTTSTTPSSTSRDPVLANDHGASRPGRPRSILVRNDFAYVQETHARRLYGAAFRLQWQAKSQVDAGDIANLPPMDHAFFLYHTVRFRLGELFRMIDEPRFLGPFEDFHRQPLQTAQEHRLWFVEYLLILAFGKALTPSRGPTANGPPGCELATRALSLLPDVAFLQDERPAVQAIEVLSLAALYFYAIDMRSPAYQYIGQALRLALHDGLHRRVPDDVGPGPISVCRNAWWGVYVLDQEITAALGCPSAVPQSDITTPLPDAVSSEVSAKALSLRTRLSRLVSNISSCTKRLLSNRRGVDWLMHSDILAELWRDTDEITSAYKTGGGEPPHMFYNITLSHHHCIVLATRPLVIWLLLRSVPPTHFEPRLLTGPVATLLEKSAQSATRILLTLKDLADREILEGFLPFQLEHAFSSAVLLCILSVFLPRFVPNSEWRQAVTSVFEAMIAKGNVAAGLRTAELEHLETLLGHHRPPDQILQRPVESDLQRTSFGAQSGLSSGDLGPSQGNHRQLLNDFTLGRDDTRGDLDLFDITADDILALAQEFEHDDPSTWIIFDERG</sequence>
<evidence type="ECO:0000313" key="7">
    <source>
        <dbReference type="EMBL" id="KAF4470862.1"/>
    </source>
</evidence>
<dbReference type="GO" id="GO:0000981">
    <property type="term" value="F:DNA-binding transcription factor activity, RNA polymerase II-specific"/>
    <property type="evidence" value="ECO:0007669"/>
    <property type="project" value="InterPro"/>
</dbReference>
<dbReference type="PROSITE" id="PS00463">
    <property type="entry name" value="ZN2_CY6_FUNGAL_1"/>
    <property type="match status" value="1"/>
</dbReference>
<evidence type="ECO:0000256" key="4">
    <source>
        <dbReference type="ARBA" id="ARBA00023242"/>
    </source>
</evidence>
<accession>A0A8H4LME9</accession>
<dbReference type="OrthoDB" id="3266505at2759"/>
<dbReference type="PROSITE" id="PS50048">
    <property type="entry name" value="ZN2_CY6_FUNGAL_2"/>
    <property type="match status" value="1"/>
</dbReference>
<evidence type="ECO:0000259" key="6">
    <source>
        <dbReference type="PROSITE" id="PS50048"/>
    </source>
</evidence>
<dbReference type="Pfam" id="PF04082">
    <property type="entry name" value="Fungal_trans"/>
    <property type="match status" value="1"/>
</dbReference>
<reference evidence="7 8" key="1">
    <citation type="submission" date="2020-01" db="EMBL/GenBank/DDBJ databases">
        <title>Identification and distribution of gene clusters putatively required for synthesis of sphingolipid metabolism inhibitors in phylogenetically diverse species of the filamentous fungus Fusarium.</title>
        <authorList>
            <person name="Kim H.-S."/>
            <person name="Busman M."/>
            <person name="Brown D.W."/>
            <person name="Divon H."/>
            <person name="Uhlig S."/>
            <person name="Proctor R.H."/>
        </authorList>
    </citation>
    <scope>NUCLEOTIDE SEQUENCE [LARGE SCALE GENOMIC DNA]</scope>
    <source>
        <strain evidence="7 8">NRRL 20459</strain>
    </source>
</reference>
<name>A0A8H4LME9_9HYPO</name>
<dbReference type="InterPro" id="IPR001138">
    <property type="entry name" value="Zn2Cys6_DnaBD"/>
</dbReference>
<dbReference type="CDD" id="cd00067">
    <property type="entry name" value="GAL4"/>
    <property type="match status" value="1"/>
</dbReference>
<feature type="compositionally biased region" description="Low complexity" evidence="5">
    <location>
        <begin position="157"/>
        <end position="171"/>
    </location>
</feature>
<dbReference type="SUPFAM" id="SSF57701">
    <property type="entry name" value="Zn2/Cys6 DNA-binding domain"/>
    <property type="match status" value="1"/>
</dbReference>
<keyword evidence="2" id="KW-0805">Transcription regulation</keyword>
<evidence type="ECO:0000256" key="2">
    <source>
        <dbReference type="ARBA" id="ARBA00023015"/>
    </source>
</evidence>
<dbReference type="InterPro" id="IPR007219">
    <property type="entry name" value="XnlR_reg_dom"/>
</dbReference>
<gene>
    <name evidence="7" type="ORF">FALBO_2234</name>
</gene>
<dbReference type="GO" id="GO:0006351">
    <property type="term" value="P:DNA-templated transcription"/>
    <property type="evidence" value="ECO:0007669"/>
    <property type="project" value="InterPro"/>
</dbReference>
<comment type="caution">
    <text evidence="7">The sequence shown here is derived from an EMBL/GenBank/DDBJ whole genome shotgun (WGS) entry which is preliminary data.</text>
</comment>
<dbReference type="InterPro" id="IPR036864">
    <property type="entry name" value="Zn2-C6_fun-type_DNA-bd_sf"/>
</dbReference>
<dbReference type="SMART" id="SM00906">
    <property type="entry name" value="Fungal_trans"/>
    <property type="match status" value="1"/>
</dbReference>
<keyword evidence="8" id="KW-1185">Reference proteome</keyword>
<dbReference type="InterPro" id="IPR051127">
    <property type="entry name" value="Fungal_SecMet_Regulators"/>
</dbReference>
<dbReference type="GO" id="GO:0003677">
    <property type="term" value="F:DNA binding"/>
    <property type="evidence" value="ECO:0007669"/>
    <property type="project" value="InterPro"/>
</dbReference>
<keyword evidence="3" id="KW-0804">Transcription</keyword>
<dbReference type="SMART" id="SM00066">
    <property type="entry name" value="GAL4"/>
    <property type="match status" value="1"/>
</dbReference>
<dbReference type="AlphaFoldDB" id="A0A8H4LME9"/>
<feature type="domain" description="Zn(2)-C6 fungal-type" evidence="6">
    <location>
        <begin position="20"/>
        <end position="49"/>
    </location>
</feature>
<keyword evidence="4" id="KW-0539">Nucleus</keyword>
<proteinExistence type="predicted"/>
<evidence type="ECO:0000313" key="8">
    <source>
        <dbReference type="Proteomes" id="UP000554235"/>
    </source>
</evidence>